<dbReference type="GO" id="GO:0006313">
    <property type="term" value="P:DNA transposition"/>
    <property type="evidence" value="ECO:0007669"/>
    <property type="project" value="InterPro"/>
</dbReference>
<dbReference type="AlphaFoldDB" id="A4A0C6"/>
<dbReference type="Gene3D" id="3.90.350.10">
    <property type="entry name" value="Transposase Inhibitor Protein From Tn5, Chain A, domain 1"/>
    <property type="match status" value="1"/>
</dbReference>
<sequence>MPHQDSTDIRTNLQALKAVFRELLPAKFDLPKSHGNASLEPQALAAMAITCWGWLQGTLEERTATAQAMTCEALQLDFTATRQGLLKALARHGEALIPQVVAHIADQLRELKGDWTQRGKVNFAVDGAKFLAPRTAANQQQFASKKEKQYASKSNQSKAESAQLLATVVWHLTAGLPYRWRIAGSKGSERHALTDMLDELPSNARIIADAEYVGYPLWSAILDSKRSFLVRVGSNVSLLKNLGSLRIRNGFVYFWPTTAMRKLQPPLKLRLIKVDTGKETIYLVSSELDMSDQAACELYRQRWGVEVFFRTVKQSCQRSKLRCCTPRNLLTEIHWTLIGVWAAFYYAKQVQRDQPGKRARLSPVKIIRAFAAATTSVALKARAAALLISELTQAVLADESNRTSSKKSRSYPRKKRPKSCGPPKIASPTKLQMKYAKLFEVG</sequence>
<evidence type="ECO:0000256" key="1">
    <source>
        <dbReference type="SAM" id="MobiDB-lite"/>
    </source>
</evidence>
<dbReference type="Proteomes" id="UP000004358">
    <property type="component" value="Unassembled WGS sequence"/>
</dbReference>
<feature type="compositionally biased region" description="Basic residues" evidence="1">
    <location>
        <begin position="404"/>
        <end position="418"/>
    </location>
</feature>
<evidence type="ECO:0000313" key="4">
    <source>
        <dbReference type="Proteomes" id="UP000004358"/>
    </source>
</evidence>
<dbReference type="InterPro" id="IPR002559">
    <property type="entry name" value="Transposase_11"/>
</dbReference>
<dbReference type="GO" id="GO:0004803">
    <property type="term" value="F:transposase activity"/>
    <property type="evidence" value="ECO:0007669"/>
    <property type="project" value="InterPro"/>
</dbReference>
<dbReference type="EMBL" id="AANZ01000028">
    <property type="protein sequence ID" value="EAQ77746.1"/>
    <property type="molecule type" value="Genomic_DNA"/>
</dbReference>
<dbReference type="InterPro" id="IPR012337">
    <property type="entry name" value="RNaseH-like_sf"/>
</dbReference>
<feature type="region of interest" description="Disordered" evidence="1">
    <location>
        <begin position="399"/>
        <end position="427"/>
    </location>
</feature>
<dbReference type="OrthoDB" id="290144at2"/>
<dbReference type="GO" id="GO:0003677">
    <property type="term" value="F:DNA binding"/>
    <property type="evidence" value="ECO:0007669"/>
    <property type="project" value="InterPro"/>
</dbReference>
<protein>
    <submittedName>
        <fullName evidence="3">Probable transposase</fullName>
    </submittedName>
</protein>
<dbReference type="PANTHER" id="PTHR37529:SF1">
    <property type="entry name" value="TRANSPOSASE INSG FOR INSERTION SEQUENCE ELEMENT IS4-RELATED"/>
    <property type="match status" value="1"/>
</dbReference>
<dbReference type="Pfam" id="PF01609">
    <property type="entry name" value="DDE_Tnp_1"/>
    <property type="match status" value="1"/>
</dbReference>
<accession>A4A0C6</accession>
<dbReference type="SUPFAM" id="SSF53098">
    <property type="entry name" value="Ribonuclease H-like"/>
    <property type="match status" value="1"/>
</dbReference>
<comment type="caution">
    <text evidence="3">The sequence shown here is derived from an EMBL/GenBank/DDBJ whole genome shotgun (WGS) entry which is preliminary data.</text>
</comment>
<organism evidence="3 4">
    <name type="scientific">Blastopirellula marina DSM 3645</name>
    <dbReference type="NCBI Taxonomy" id="314230"/>
    <lineage>
        <taxon>Bacteria</taxon>
        <taxon>Pseudomonadati</taxon>
        <taxon>Planctomycetota</taxon>
        <taxon>Planctomycetia</taxon>
        <taxon>Pirellulales</taxon>
        <taxon>Pirellulaceae</taxon>
        <taxon>Blastopirellula</taxon>
    </lineage>
</organism>
<dbReference type="HOGENOM" id="CLU_027568_0_0_0"/>
<dbReference type="eggNOG" id="COG3385">
    <property type="taxonomic scope" value="Bacteria"/>
</dbReference>
<dbReference type="InterPro" id="IPR047952">
    <property type="entry name" value="Transpos_IS4"/>
</dbReference>
<name>A4A0C6_9BACT</name>
<evidence type="ECO:0000259" key="2">
    <source>
        <dbReference type="Pfam" id="PF01609"/>
    </source>
</evidence>
<reference evidence="3 4" key="1">
    <citation type="submission" date="2006-02" db="EMBL/GenBank/DDBJ databases">
        <authorList>
            <person name="Amann R."/>
            <person name="Ferriera S."/>
            <person name="Johnson J."/>
            <person name="Kravitz S."/>
            <person name="Halpern A."/>
            <person name="Remington K."/>
            <person name="Beeson K."/>
            <person name="Tran B."/>
            <person name="Rogers Y.-H."/>
            <person name="Friedman R."/>
            <person name="Venter J.C."/>
        </authorList>
    </citation>
    <scope>NUCLEOTIDE SEQUENCE [LARGE SCALE GENOMIC DNA]</scope>
    <source>
        <strain evidence="3 4">DSM 3645</strain>
    </source>
</reference>
<evidence type="ECO:0000313" key="3">
    <source>
        <dbReference type="EMBL" id="EAQ77746.1"/>
    </source>
</evidence>
<feature type="domain" description="Transposase IS4-like" evidence="2">
    <location>
        <begin position="123"/>
        <end position="338"/>
    </location>
</feature>
<dbReference type="RefSeq" id="WP_002652953.1">
    <property type="nucleotide sequence ID" value="NZ_CH672376.1"/>
</dbReference>
<proteinExistence type="predicted"/>
<dbReference type="NCBIfam" id="NF033592">
    <property type="entry name" value="transpos_IS4_1"/>
    <property type="match status" value="1"/>
</dbReference>
<gene>
    <name evidence="3" type="ORF">DSM3645_25292</name>
</gene>
<dbReference type="PANTHER" id="PTHR37529">
    <property type="entry name" value="TRANSPOSASE INSG FOR INSERTION SEQUENCE ELEMENT IS4-RELATED"/>
    <property type="match status" value="1"/>
</dbReference>